<evidence type="ECO:0000313" key="2">
    <source>
        <dbReference type="EMBL" id="EAP88354.1"/>
    </source>
</evidence>
<dbReference type="HOGENOM" id="CLU_1277199_0_0_10"/>
<dbReference type="RefSeq" id="WP_013187025.1">
    <property type="nucleotide sequence ID" value="NC_014230.1"/>
</dbReference>
<feature type="chain" id="PRO_5002660839" evidence="1">
    <location>
        <begin position="22"/>
        <end position="189"/>
    </location>
</feature>
<keyword evidence="3" id="KW-1185">Reference proteome</keyword>
<dbReference type="KEGG" id="cat:CA2559_06325"/>
<dbReference type="GeneID" id="89453047"/>
<organism evidence="2 3">
    <name type="scientific">Croceibacter atlanticus (strain ATCC BAA-628 / JCM 21780 / CIP 108009 / IAM 15332 / KCTC 12090 / HTCC2559)</name>
    <dbReference type="NCBI Taxonomy" id="216432"/>
    <lineage>
        <taxon>Bacteria</taxon>
        <taxon>Pseudomonadati</taxon>
        <taxon>Bacteroidota</taxon>
        <taxon>Flavobacteriia</taxon>
        <taxon>Flavobacteriales</taxon>
        <taxon>Flavobacteriaceae</taxon>
        <taxon>Croceibacter</taxon>
    </lineage>
</organism>
<name>A3U7Y7_CROAH</name>
<dbReference type="AlphaFoldDB" id="A3U7Y7"/>
<gene>
    <name evidence="2" type="ordered locus">CA2559_06325</name>
</gene>
<dbReference type="OrthoDB" id="1191413at2"/>
<sequence length="189" mass="22124">MKKTIVLIVLILGVFSCSSTKTNSDKKKGVGVKQKTQNPNTPYIYKNGYLDYKIQPKLTVIENDSTYINELKFNAVFTAMYTKKLMFDNFGKWDKEIRPNNERHPILIWERKKLFENDNTLYSIAASGEETWEEIYASVIVYDNENQDCLSETYTKKDALINYFSDGIKNLKIDNTFYDVYWDMVNAPR</sequence>
<dbReference type="eggNOG" id="ENOG50334PV">
    <property type="taxonomic scope" value="Bacteria"/>
</dbReference>
<evidence type="ECO:0000256" key="1">
    <source>
        <dbReference type="SAM" id="SignalP"/>
    </source>
</evidence>
<keyword evidence="1" id="KW-0732">Signal</keyword>
<protein>
    <submittedName>
        <fullName evidence="2">Uncharacterized protein</fullName>
    </submittedName>
</protein>
<dbReference type="STRING" id="216432.CA2559_06325"/>
<accession>A3U7Y7</accession>
<evidence type="ECO:0000313" key="3">
    <source>
        <dbReference type="Proteomes" id="UP000002297"/>
    </source>
</evidence>
<dbReference type="Proteomes" id="UP000002297">
    <property type="component" value="Chromosome"/>
</dbReference>
<proteinExistence type="predicted"/>
<dbReference type="PROSITE" id="PS51257">
    <property type="entry name" value="PROKAR_LIPOPROTEIN"/>
    <property type="match status" value="1"/>
</dbReference>
<dbReference type="EMBL" id="CP002046">
    <property type="protein sequence ID" value="EAP88354.1"/>
    <property type="molecule type" value="Genomic_DNA"/>
</dbReference>
<reference evidence="2 3" key="1">
    <citation type="journal article" date="2010" name="J. Bacteriol.">
        <title>The complete genome sequence of Croceibacter atlanticus HTCC2559T.</title>
        <authorList>
            <person name="Oh H.M."/>
            <person name="Kang I."/>
            <person name="Ferriera S."/>
            <person name="Giovannoni S.J."/>
            <person name="Cho J.C."/>
        </authorList>
    </citation>
    <scope>NUCLEOTIDE SEQUENCE [LARGE SCALE GENOMIC DNA]</scope>
    <source>
        <strain evidence="3">ATCC BAA-628 / HTCC2559 / KCTC 12090</strain>
    </source>
</reference>
<feature type="signal peptide" evidence="1">
    <location>
        <begin position="1"/>
        <end position="21"/>
    </location>
</feature>